<evidence type="ECO:0000313" key="3">
    <source>
        <dbReference type="EMBL" id="EFJ32743.1"/>
    </source>
</evidence>
<dbReference type="Gene3D" id="2.90.10.10">
    <property type="entry name" value="Bulb-type lectin domain"/>
    <property type="match status" value="2"/>
</dbReference>
<protein>
    <recommendedName>
        <fullName evidence="2">Bulb-type lectin domain-containing protein</fullName>
    </recommendedName>
</protein>
<accession>D8R4X6</accession>
<keyword evidence="4" id="KW-1185">Reference proteome</keyword>
<gene>
    <name evidence="3" type="ORF">SELMODRAFT_407837</name>
</gene>
<organism evidence="4">
    <name type="scientific">Selaginella moellendorffii</name>
    <name type="common">Spikemoss</name>
    <dbReference type="NCBI Taxonomy" id="88036"/>
    <lineage>
        <taxon>Eukaryota</taxon>
        <taxon>Viridiplantae</taxon>
        <taxon>Streptophyta</taxon>
        <taxon>Embryophyta</taxon>
        <taxon>Tracheophyta</taxon>
        <taxon>Lycopodiopsida</taxon>
        <taxon>Selaginellales</taxon>
        <taxon>Selaginellaceae</taxon>
        <taxon>Selaginella</taxon>
    </lineage>
</organism>
<reference evidence="3 4" key="1">
    <citation type="journal article" date="2011" name="Science">
        <title>The Selaginella genome identifies genetic changes associated with the evolution of vascular plants.</title>
        <authorList>
            <person name="Banks J.A."/>
            <person name="Nishiyama T."/>
            <person name="Hasebe M."/>
            <person name="Bowman J.L."/>
            <person name="Gribskov M."/>
            <person name="dePamphilis C."/>
            <person name="Albert V.A."/>
            <person name="Aono N."/>
            <person name="Aoyama T."/>
            <person name="Ambrose B.A."/>
            <person name="Ashton N.W."/>
            <person name="Axtell M.J."/>
            <person name="Barker E."/>
            <person name="Barker M.S."/>
            <person name="Bennetzen J.L."/>
            <person name="Bonawitz N.D."/>
            <person name="Chapple C."/>
            <person name="Cheng C."/>
            <person name="Correa L.G."/>
            <person name="Dacre M."/>
            <person name="DeBarry J."/>
            <person name="Dreyer I."/>
            <person name="Elias M."/>
            <person name="Engstrom E.M."/>
            <person name="Estelle M."/>
            <person name="Feng L."/>
            <person name="Finet C."/>
            <person name="Floyd S.K."/>
            <person name="Frommer W.B."/>
            <person name="Fujita T."/>
            <person name="Gramzow L."/>
            <person name="Gutensohn M."/>
            <person name="Harholt J."/>
            <person name="Hattori M."/>
            <person name="Heyl A."/>
            <person name="Hirai T."/>
            <person name="Hiwatashi Y."/>
            <person name="Ishikawa M."/>
            <person name="Iwata M."/>
            <person name="Karol K.G."/>
            <person name="Koehler B."/>
            <person name="Kolukisaoglu U."/>
            <person name="Kubo M."/>
            <person name="Kurata T."/>
            <person name="Lalonde S."/>
            <person name="Li K."/>
            <person name="Li Y."/>
            <person name="Litt A."/>
            <person name="Lyons E."/>
            <person name="Manning G."/>
            <person name="Maruyama T."/>
            <person name="Michael T.P."/>
            <person name="Mikami K."/>
            <person name="Miyazaki S."/>
            <person name="Morinaga S."/>
            <person name="Murata T."/>
            <person name="Mueller-Roeber B."/>
            <person name="Nelson D.R."/>
            <person name="Obara M."/>
            <person name="Oguri Y."/>
            <person name="Olmstead R.G."/>
            <person name="Onodera N."/>
            <person name="Petersen B.L."/>
            <person name="Pils B."/>
            <person name="Prigge M."/>
            <person name="Rensing S.A."/>
            <person name="Riano-Pachon D.M."/>
            <person name="Roberts A.W."/>
            <person name="Sato Y."/>
            <person name="Scheller H.V."/>
            <person name="Schulz B."/>
            <person name="Schulz C."/>
            <person name="Shakirov E.V."/>
            <person name="Shibagaki N."/>
            <person name="Shinohara N."/>
            <person name="Shippen D.E."/>
            <person name="Soerensen I."/>
            <person name="Sotooka R."/>
            <person name="Sugimoto N."/>
            <person name="Sugita M."/>
            <person name="Sumikawa N."/>
            <person name="Tanurdzic M."/>
            <person name="Theissen G."/>
            <person name="Ulvskov P."/>
            <person name="Wakazuki S."/>
            <person name="Weng J.K."/>
            <person name="Willats W.W."/>
            <person name="Wipf D."/>
            <person name="Wolf P.G."/>
            <person name="Yang L."/>
            <person name="Zimmer A.D."/>
            <person name="Zhu Q."/>
            <person name="Mitros T."/>
            <person name="Hellsten U."/>
            <person name="Loque D."/>
            <person name="Otillar R."/>
            <person name="Salamov A."/>
            <person name="Schmutz J."/>
            <person name="Shapiro H."/>
            <person name="Lindquist E."/>
            <person name="Lucas S."/>
            <person name="Rokhsar D."/>
            <person name="Grigoriev I.V."/>
        </authorList>
    </citation>
    <scope>NUCLEOTIDE SEQUENCE [LARGE SCALE GENOMIC DNA]</scope>
</reference>
<feature type="chain" id="PRO_5003121512" description="Bulb-type lectin domain-containing protein" evidence="1">
    <location>
        <begin position="26"/>
        <end position="280"/>
    </location>
</feature>
<keyword evidence="1" id="KW-0732">Signal</keyword>
<dbReference type="Gramene" id="EFJ32743">
    <property type="protein sequence ID" value="EFJ32743"/>
    <property type="gene ID" value="SELMODRAFT_407837"/>
</dbReference>
<evidence type="ECO:0000259" key="2">
    <source>
        <dbReference type="PROSITE" id="PS50927"/>
    </source>
</evidence>
<dbReference type="PROSITE" id="PS50927">
    <property type="entry name" value="BULB_LECTIN"/>
    <property type="match status" value="1"/>
</dbReference>
<dbReference type="EMBL" id="GL377572">
    <property type="protein sequence ID" value="EFJ32743.1"/>
    <property type="molecule type" value="Genomic_DNA"/>
</dbReference>
<evidence type="ECO:0000256" key="1">
    <source>
        <dbReference type="SAM" id="SignalP"/>
    </source>
</evidence>
<sequence length="280" mass="31124">MDSPGVALHLVLVAMFGFLLPAAKPFDAVDRGTPRTISRVSCGRILTALYELVDTLYHETVVRPGDAFDDLEEIDNGKKVYLRLWHENVANIEHWGYSYYTGVEGNFGIEYALEDAVDDRLSSSSDNSTPEIPGGYHLSSSPVADCHPFRGGLVSGSAKRKTSTLRAGFSLFSPNKIFRLTMQGDCNLVLYDIKDNVKRAVWASGTFLAARACYLRMQLDCNLVIYGKVMNVVKALWDTKTMVCKRCVVACSLVVQADRNVVVYNNRKRKAVWATNSTFT</sequence>
<dbReference type="STRING" id="88036.D8R4X6"/>
<dbReference type="InterPro" id="IPR036426">
    <property type="entry name" value="Bulb-type_lectin_dom_sf"/>
</dbReference>
<proteinExistence type="predicted"/>
<feature type="signal peptide" evidence="1">
    <location>
        <begin position="1"/>
        <end position="25"/>
    </location>
</feature>
<dbReference type="HOGENOM" id="CLU_995353_0_0_1"/>
<dbReference type="InterPro" id="IPR001480">
    <property type="entry name" value="Bulb-type_lectin_dom"/>
</dbReference>
<dbReference type="InParanoid" id="D8R4X6"/>
<dbReference type="AlphaFoldDB" id="D8R4X6"/>
<dbReference type="SMART" id="SM00108">
    <property type="entry name" value="B_lectin"/>
    <property type="match status" value="1"/>
</dbReference>
<dbReference type="Proteomes" id="UP000001514">
    <property type="component" value="Unassembled WGS sequence"/>
</dbReference>
<name>D8R4X6_SELML</name>
<dbReference type="KEGG" id="smo:SELMODRAFT_407837"/>
<feature type="domain" description="Bulb-type lectin" evidence="2">
    <location>
        <begin position="156"/>
        <end position="276"/>
    </location>
</feature>
<dbReference type="SUPFAM" id="SSF51110">
    <property type="entry name" value="alpha-D-mannose-specific plant lectins"/>
    <property type="match status" value="1"/>
</dbReference>
<evidence type="ECO:0000313" key="4">
    <source>
        <dbReference type="Proteomes" id="UP000001514"/>
    </source>
</evidence>